<dbReference type="RefSeq" id="XP_008211061.1">
    <property type="nucleotide sequence ID" value="XM_008212839.4"/>
</dbReference>
<dbReference type="FunFam" id="1.20.1250.20:FF:000218">
    <property type="entry name" value="facilitated trehalose transporter Tret1"/>
    <property type="match status" value="1"/>
</dbReference>
<evidence type="ECO:0000313" key="11">
    <source>
        <dbReference type="EnsemblMetazoa" id="XP_008211061"/>
    </source>
</evidence>
<evidence type="ECO:0000256" key="1">
    <source>
        <dbReference type="ARBA" id="ARBA00004651"/>
    </source>
</evidence>
<feature type="transmembrane region" description="Helical" evidence="9">
    <location>
        <begin position="444"/>
        <end position="463"/>
    </location>
</feature>
<feature type="transmembrane region" description="Helical" evidence="9">
    <location>
        <begin position="475"/>
        <end position="493"/>
    </location>
</feature>
<evidence type="ECO:0000256" key="5">
    <source>
        <dbReference type="ARBA" id="ARBA00022692"/>
    </source>
</evidence>
<evidence type="ECO:0000256" key="8">
    <source>
        <dbReference type="ARBA" id="ARBA00023180"/>
    </source>
</evidence>
<dbReference type="GO" id="GO:0005886">
    <property type="term" value="C:plasma membrane"/>
    <property type="evidence" value="ECO:0007669"/>
    <property type="project" value="UniProtKB-SubCell"/>
</dbReference>
<keyword evidence="7 9" id="KW-0472">Membrane</keyword>
<feature type="transmembrane region" description="Helical" evidence="9">
    <location>
        <begin position="372"/>
        <end position="394"/>
    </location>
</feature>
<dbReference type="InterPro" id="IPR036259">
    <property type="entry name" value="MFS_trans_sf"/>
</dbReference>
<dbReference type="GO" id="GO:0022857">
    <property type="term" value="F:transmembrane transporter activity"/>
    <property type="evidence" value="ECO:0007669"/>
    <property type="project" value="InterPro"/>
</dbReference>
<evidence type="ECO:0000256" key="9">
    <source>
        <dbReference type="SAM" id="Phobius"/>
    </source>
</evidence>
<dbReference type="InParanoid" id="A0A7M7H825"/>
<dbReference type="InterPro" id="IPR050549">
    <property type="entry name" value="MFS_Trehalose_Transporter"/>
</dbReference>
<keyword evidence="3" id="KW-1003">Cell membrane</keyword>
<keyword evidence="12" id="KW-1185">Reference proteome</keyword>
<dbReference type="InterPro" id="IPR003663">
    <property type="entry name" value="Sugar/inositol_transpt"/>
</dbReference>
<reference evidence="11" key="1">
    <citation type="submission" date="2021-01" db="UniProtKB">
        <authorList>
            <consortium name="EnsemblMetazoa"/>
        </authorList>
    </citation>
    <scope>IDENTIFICATION</scope>
</reference>
<protein>
    <recommendedName>
        <fullName evidence="10">Major facilitator superfamily (MFS) profile domain-containing protein</fullName>
    </recommendedName>
</protein>
<evidence type="ECO:0000256" key="6">
    <source>
        <dbReference type="ARBA" id="ARBA00022989"/>
    </source>
</evidence>
<dbReference type="SMR" id="A0A7M7H825"/>
<keyword evidence="6 9" id="KW-1133">Transmembrane helix</keyword>
<dbReference type="InterPro" id="IPR005829">
    <property type="entry name" value="Sugar_transporter_CS"/>
</dbReference>
<sequence length="524" mass="56970">MRVGNLFPCLRGSDLQKDAQPVDKKLPVLSIIEDAAGMTSEKPAIKELEIQENQQTCPERGGLWLQFAAAISASFAVMACGGYLGWTSPALPHLQGPNSEFPVTAYQGSWIASLYTLGGIIGSLLSPLLINRLGRKFSLLAFAIPQLAGWGLIIAARSYVILYVARFVAGIAHGGIYNVAVIYFAEIADKDIRGAFGTLLKMCTNLGGLFVTTAGAYLPYDKLNLVSLLLPLVFVSTFIFMPESPYFFLIQNREDRATRSLMQLRRLKRPESVKKDIDAMRDAVIEGQRSGQHALRELVMNRGTRRGLWILLSLKVTQQLSGHMAIVAYTQEIFSHSGSKLEPQYAVIVLGLAQLAAGLAAASLVDRVGRRILILLSGSFAAVSLALVGLFFFMKYSLEADVSMITWLPIAALIVYEIMVALGIGTIPYVILGEIFPTNVKGPAVAAGIIIGSIFAFIVGLGFQALNKVAGIHSTFWFFSGCCAAGTLWVYIITPETKGKTLEEIQAIFNPPRERQARSQDDVA</sequence>
<evidence type="ECO:0000256" key="3">
    <source>
        <dbReference type="ARBA" id="ARBA00022475"/>
    </source>
</evidence>
<dbReference type="KEGG" id="nvi:103316885"/>
<name>A0A7M7H825_NASVI</name>
<dbReference type="SUPFAM" id="SSF103473">
    <property type="entry name" value="MFS general substrate transporter"/>
    <property type="match status" value="1"/>
</dbReference>
<proteinExistence type="predicted"/>
<dbReference type="PANTHER" id="PTHR48021">
    <property type="match status" value="1"/>
</dbReference>
<dbReference type="PANTHER" id="PTHR48021:SF46">
    <property type="entry name" value="MAJOR FACILITATOR SUPERFAMILY (MFS) PROFILE DOMAIN-CONTAINING PROTEIN"/>
    <property type="match status" value="1"/>
</dbReference>
<evidence type="ECO:0000259" key="10">
    <source>
        <dbReference type="PROSITE" id="PS50850"/>
    </source>
</evidence>
<comment type="subcellular location">
    <subcellularLocation>
        <location evidence="1">Cell membrane</location>
        <topology evidence="1">Multi-pass membrane protein</topology>
    </subcellularLocation>
</comment>
<dbReference type="AlphaFoldDB" id="A0A7M7H825"/>
<dbReference type="PROSITE" id="PS00217">
    <property type="entry name" value="SUGAR_TRANSPORT_2"/>
    <property type="match status" value="1"/>
</dbReference>
<keyword evidence="4" id="KW-0762">Sugar transport</keyword>
<feature type="transmembrane region" description="Helical" evidence="9">
    <location>
        <begin position="196"/>
        <end position="220"/>
    </location>
</feature>
<feature type="transmembrane region" description="Helical" evidence="9">
    <location>
        <begin position="137"/>
        <end position="155"/>
    </location>
</feature>
<dbReference type="EnsemblMetazoa" id="XM_008212839">
    <property type="protein sequence ID" value="XP_008211061"/>
    <property type="gene ID" value="LOC103316885"/>
</dbReference>
<feature type="transmembrane region" description="Helical" evidence="9">
    <location>
        <begin position="345"/>
        <end position="365"/>
    </location>
</feature>
<evidence type="ECO:0000256" key="4">
    <source>
        <dbReference type="ARBA" id="ARBA00022597"/>
    </source>
</evidence>
<dbReference type="GeneID" id="103316885"/>
<feature type="domain" description="Major facilitator superfamily (MFS) profile" evidence="10">
    <location>
        <begin position="69"/>
        <end position="498"/>
    </location>
</feature>
<evidence type="ECO:0000313" key="12">
    <source>
        <dbReference type="Proteomes" id="UP000002358"/>
    </source>
</evidence>
<dbReference type="InterPro" id="IPR005828">
    <property type="entry name" value="MFS_sugar_transport-like"/>
</dbReference>
<dbReference type="PRINTS" id="PR00171">
    <property type="entry name" value="SUGRTRNSPORT"/>
</dbReference>
<dbReference type="OrthoDB" id="4142200at2759"/>
<feature type="transmembrane region" description="Helical" evidence="9">
    <location>
        <begin position="161"/>
        <end position="184"/>
    </location>
</feature>
<evidence type="ECO:0000256" key="7">
    <source>
        <dbReference type="ARBA" id="ARBA00023136"/>
    </source>
</evidence>
<keyword evidence="5 9" id="KW-0812">Transmembrane</keyword>
<organism evidence="11 12">
    <name type="scientific">Nasonia vitripennis</name>
    <name type="common">Parasitic wasp</name>
    <dbReference type="NCBI Taxonomy" id="7425"/>
    <lineage>
        <taxon>Eukaryota</taxon>
        <taxon>Metazoa</taxon>
        <taxon>Ecdysozoa</taxon>
        <taxon>Arthropoda</taxon>
        <taxon>Hexapoda</taxon>
        <taxon>Insecta</taxon>
        <taxon>Pterygota</taxon>
        <taxon>Neoptera</taxon>
        <taxon>Endopterygota</taxon>
        <taxon>Hymenoptera</taxon>
        <taxon>Apocrita</taxon>
        <taxon>Proctotrupomorpha</taxon>
        <taxon>Chalcidoidea</taxon>
        <taxon>Pteromalidae</taxon>
        <taxon>Pteromalinae</taxon>
        <taxon>Nasonia</taxon>
    </lineage>
</organism>
<keyword evidence="8" id="KW-0325">Glycoprotein</keyword>
<evidence type="ECO:0000256" key="2">
    <source>
        <dbReference type="ARBA" id="ARBA00022448"/>
    </source>
</evidence>
<dbReference type="Gene3D" id="1.20.1250.20">
    <property type="entry name" value="MFS general substrate transporter like domains"/>
    <property type="match status" value="1"/>
</dbReference>
<feature type="transmembrane region" description="Helical" evidence="9">
    <location>
        <begin position="406"/>
        <end position="432"/>
    </location>
</feature>
<dbReference type="PROSITE" id="PS50850">
    <property type="entry name" value="MFS"/>
    <property type="match status" value="1"/>
</dbReference>
<feature type="transmembrane region" description="Helical" evidence="9">
    <location>
        <begin position="308"/>
        <end position="330"/>
    </location>
</feature>
<dbReference type="Proteomes" id="UP000002358">
    <property type="component" value="Chromosome 1"/>
</dbReference>
<keyword evidence="2" id="KW-0813">Transport</keyword>
<feature type="transmembrane region" description="Helical" evidence="9">
    <location>
        <begin position="63"/>
        <end position="86"/>
    </location>
</feature>
<feature type="transmembrane region" description="Helical" evidence="9">
    <location>
        <begin position="226"/>
        <end position="249"/>
    </location>
</feature>
<dbReference type="Pfam" id="PF00083">
    <property type="entry name" value="Sugar_tr"/>
    <property type="match status" value="1"/>
</dbReference>
<accession>A0A7M7H825</accession>
<dbReference type="InterPro" id="IPR020846">
    <property type="entry name" value="MFS_dom"/>
</dbReference>
<feature type="transmembrane region" description="Helical" evidence="9">
    <location>
        <begin position="106"/>
        <end position="130"/>
    </location>
</feature>